<dbReference type="GO" id="GO:0005886">
    <property type="term" value="C:plasma membrane"/>
    <property type="evidence" value="ECO:0007669"/>
    <property type="project" value="UniProtKB-SubCell"/>
</dbReference>
<evidence type="ECO:0000256" key="10">
    <source>
        <dbReference type="ARBA" id="ARBA00044878"/>
    </source>
</evidence>
<dbReference type="EMBL" id="JSWE01000058">
    <property type="protein sequence ID" value="KIE05864.1"/>
    <property type="molecule type" value="Genomic_DNA"/>
</dbReference>
<comment type="catalytic activity">
    <reaction evidence="18">
        <text>L-arginyl-glycine(out) = L-arginyl-glycine(in)</text>
        <dbReference type="Rhea" id="RHEA:79391"/>
        <dbReference type="ChEBI" id="CHEBI:229955"/>
    </reaction>
</comment>
<evidence type="ECO:0000313" key="28">
    <source>
        <dbReference type="EMBL" id="KIE05864.1"/>
    </source>
</evidence>
<keyword evidence="8" id="KW-0458">Lysosome</keyword>
<keyword evidence="7 26" id="KW-0472">Membrane</keyword>
<comment type="catalytic activity">
    <reaction evidence="16">
        <text>L-arginyl-L-alpha-amino acid(out) = L-arginyl-L-alpha-amino acid(in)</text>
        <dbReference type="Rhea" id="RHEA:79371"/>
        <dbReference type="ChEBI" id="CHEBI:84315"/>
    </reaction>
</comment>
<accession>A0A0C1QK03</accession>
<dbReference type="PROSITE" id="PS50850">
    <property type="entry name" value="MFS"/>
    <property type="match status" value="1"/>
</dbReference>
<comment type="catalytic activity">
    <reaction evidence="21">
        <text>L-lysyl-glycine(out) = L-lysyl-glycine(in)</text>
        <dbReference type="Rhea" id="RHEA:79407"/>
        <dbReference type="ChEBI" id="CHEBI:191202"/>
    </reaction>
</comment>
<keyword evidence="4" id="KW-0813">Transport</keyword>
<evidence type="ECO:0000256" key="9">
    <source>
        <dbReference type="ARBA" id="ARBA00044876"/>
    </source>
</evidence>
<dbReference type="AlphaFoldDB" id="A0A0C1QK03"/>
<comment type="catalytic activity">
    <reaction evidence="15">
        <text>L-aspartyl-L-lysine(out) = L-aspartyl-L-lysine(in)</text>
        <dbReference type="Rhea" id="RHEA:79411"/>
        <dbReference type="ChEBI" id="CHEBI:229953"/>
    </reaction>
</comment>
<evidence type="ECO:0000256" key="15">
    <source>
        <dbReference type="ARBA" id="ARBA00044898"/>
    </source>
</evidence>
<keyword evidence="6 26" id="KW-1133">Transmembrane helix</keyword>
<feature type="transmembrane region" description="Helical" evidence="26">
    <location>
        <begin position="228"/>
        <end position="245"/>
    </location>
</feature>
<evidence type="ECO:0000256" key="20">
    <source>
        <dbReference type="ARBA" id="ARBA00044919"/>
    </source>
</evidence>
<feature type="transmembrane region" description="Helical" evidence="26">
    <location>
        <begin position="265"/>
        <end position="286"/>
    </location>
</feature>
<comment type="catalytic activity">
    <reaction evidence="9">
        <text>L-lysyl-L-alanine(out) = L-lysyl-L-alanine(in)</text>
        <dbReference type="Rhea" id="RHEA:79399"/>
        <dbReference type="ChEBI" id="CHEBI:229954"/>
    </reaction>
</comment>
<proteinExistence type="inferred from homology"/>
<evidence type="ECO:0000313" key="29">
    <source>
        <dbReference type="Proteomes" id="UP000031258"/>
    </source>
</evidence>
<sequence>MSVFMLLKKIFNNKIIRGAYLAWFAGALFYFYQYILRISPGIMVDQLTREFNLRAEEFATLGALGLFAYSICQIPLGIIVDKIGVKRTVLVSILLCITGSYLFAVAQDFWVAQLSRVFIGIGSGSAFMCALKIVADHFPPGKRAFLMGATLTLGTVGALVSGKTIIYVMESSSWRHVLLNSTLLGGAIFIIALIFINKNKESHHTKLNKHPLPIVLKNIIKIMKDRNILIYAILAIGLYTPLSVFTDLWGISFLKQKFNLSQSSATYIALMMYAGLSVGSLVLPWLSEKYNILNISIFSCGFIILIIFSYLLYGAPISEYSLSVLLVALGFFCGAEMMCFTGALQFSKQENSGEIIGVVNTLNMLGSAILQQLIGTLLDLQWDQTYNSYGNRQYTATQFINALSVLTGVLIFCCIISFSLKKIKVTRF</sequence>
<evidence type="ECO:0000256" key="12">
    <source>
        <dbReference type="ARBA" id="ARBA00044884"/>
    </source>
</evidence>
<evidence type="ECO:0000256" key="17">
    <source>
        <dbReference type="ARBA" id="ARBA00044900"/>
    </source>
</evidence>
<feature type="transmembrane region" description="Helical" evidence="26">
    <location>
        <begin position="89"/>
        <end position="111"/>
    </location>
</feature>
<dbReference type="CDD" id="cd06174">
    <property type="entry name" value="MFS"/>
    <property type="match status" value="1"/>
</dbReference>
<feature type="transmembrane region" description="Helical" evidence="26">
    <location>
        <begin position="117"/>
        <end position="135"/>
    </location>
</feature>
<feature type="transmembrane region" description="Helical" evidence="26">
    <location>
        <begin position="398"/>
        <end position="420"/>
    </location>
</feature>
<evidence type="ECO:0000256" key="21">
    <source>
        <dbReference type="ARBA" id="ARBA00044924"/>
    </source>
</evidence>
<evidence type="ECO:0000256" key="19">
    <source>
        <dbReference type="ARBA" id="ARBA00044912"/>
    </source>
</evidence>
<evidence type="ECO:0000256" key="16">
    <source>
        <dbReference type="ARBA" id="ARBA00044899"/>
    </source>
</evidence>
<comment type="catalytic activity">
    <reaction evidence="19">
        <text>L-histidyl-L-alpha-amino acid(out) = L-histidyl-L-alpha-amino acid(in)</text>
        <dbReference type="Rhea" id="RHEA:79379"/>
        <dbReference type="ChEBI" id="CHEBI:229964"/>
    </reaction>
</comment>
<comment type="catalytic activity">
    <reaction evidence="10">
        <text>L-histidyl-glycine(out) = L-histidyl-glycine(in)</text>
        <dbReference type="Rhea" id="RHEA:79395"/>
        <dbReference type="ChEBI" id="CHEBI:229957"/>
    </reaction>
</comment>
<evidence type="ECO:0000256" key="2">
    <source>
        <dbReference type="ARBA" id="ARBA00004429"/>
    </source>
</evidence>
<dbReference type="InterPro" id="IPR036259">
    <property type="entry name" value="MFS_trans_sf"/>
</dbReference>
<evidence type="ECO:0000256" key="1">
    <source>
        <dbReference type="ARBA" id="ARBA00004155"/>
    </source>
</evidence>
<evidence type="ECO:0000256" key="3">
    <source>
        <dbReference type="ARBA" id="ARBA00008335"/>
    </source>
</evidence>
<feature type="transmembrane region" description="Helical" evidence="26">
    <location>
        <begin position="293"/>
        <end position="314"/>
    </location>
</feature>
<comment type="caution">
    <text evidence="28">The sequence shown here is derived from an EMBL/GenBank/DDBJ whole genome shotgun (WGS) entry which is preliminary data.</text>
</comment>
<gene>
    <name evidence="28" type="ORF">NF27_CG00440</name>
</gene>
<evidence type="ECO:0000259" key="27">
    <source>
        <dbReference type="PROSITE" id="PS50850"/>
    </source>
</evidence>
<comment type="catalytic activity">
    <reaction evidence="20">
        <text>L-alanyl-L-lysine(out) = L-alanyl-L-lysine(in)</text>
        <dbReference type="Rhea" id="RHEA:79415"/>
        <dbReference type="ChEBI" id="CHEBI:192470"/>
    </reaction>
</comment>
<comment type="subunit">
    <text evidence="25">Homodimer. Interacts with lysosomal protein GLMP (via lumenal domain); the interaction starts while both proteins are still in the endoplasmic reticulum and is required for stabilization of MFSD1 in lysosomes but has no direct effect on its targeting to lysosomes or transporter activity.</text>
</comment>
<comment type="similarity">
    <text evidence="3">Belongs to the major facilitator superfamily.</text>
</comment>
<evidence type="ECO:0000256" key="25">
    <source>
        <dbReference type="ARBA" id="ARBA00046376"/>
    </source>
</evidence>
<dbReference type="PANTHER" id="PTHR23512">
    <property type="entry name" value="MAJOR FACILITATOR SUPERFAMILY DOMAIN-CONTAINING PROTEIN 1"/>
    <property type="match status" value="1"/>
</dbReference>
<comment type="catalytic activity">
    <reaction evidence="13">
        <text>L-lysyl-L-alpha-amino acid(out) = L-lysyl-L-alpha-amino acid(in)</text>
        <dbReference type="Rhea" id="RHEA:79387"/>
        <dbReference type="ChEBI" id="CHEBI:229965"/>
    </reaction>
</comment>
<feature type="transmembrane region" description="Helical" evidence="26">
    <location>
        <begin position="20"/>
        <end position="38"/>
    </location>
</feature>
<evidence type="ECO:0000256" key="14">
    <source>
        <dbReference type="ARBA" id="ARBA00044893"/>
    </source>
</evidence>
<feature type="transmembrane region" description="Helical" evidence="26">
    <location>
        <begin position="58"/>
        <end position="80"/>
    </location>
</feature>
<dbReference type="SUPFAM" id="SSF103473">
    <property type="entry name" value="MFS general substrate transporter"/>
    <property type="match status" value="1"/>
</dbReference>
<dbReference type="InterPro" id="IPR020846">
    <property type="entry name" value="MFS_dom"/>
</dbReference>
<comment type="catalytic activity">
    <reaction evidence="11">
        <text>L-alpha-aminoacyl-L-arginine(out) = L-alpha-aminoacyl-L-arginine(in)</text>
        <dbReference type="Rhea" id="RHEA:79367"/>
        <dbReference type="ChEBI" id="CHEBI:229968"/>
    </reaction>
</comment>
<dbReference type="PANTHER" id="PTHR23512:SF3">
    <property type="entry name" value="MAJOR FACILITATOR SUPERFAMILY DOMAIN-CONTAINING PROTEIN 1"/>
    <property type="match status" value="1"/>
</dbReference>
<feature type="transmembrane region" description="Helical" evidence="26">
    <location>
        <begin position="355"/>
        <end position="378"/>
    </location>
</feature>
<evidence type="ECO:0000256" key="24">
    <source>
        <dbReference type="ARBA" id="ARBA00045709"/>
    </source>
</evidence>
<comment type="catalytic activity">
    <reaction evidence="14">
        <text>L-alpha-aminoacyl-L-lysine(out) = L-alpha-aminoacyl-L-lysine(in)</text>
        <dbReference type="Rhea" id="RHEA:79383"/>
        <dbReference type="ChEBI" id="CHEBI:229966"/>
    </reaction>
</comment>
<evidence type="ECO:0000256" key="5">
    <source>
        <dbReference type="ARBA" id="ARBA00022692"/>
    </source>
</evidence>
<evidence type="ECO:0000256" key="13">
    <source>
        <dbReference type="ARBA" id="ARBA00044891"/>
    </source>
</evidence>
<evidence type="ECO:0000256" key="11">
    <source>
        <dbReference type="ARBA" id="ARBA00044881"/>
    </source>
</evidence>
<dbReference type="Pfam" id="PF07690">
    <property type="entry name" value="MFS_1"/>
    <property type="match status" value="1"/>
</dbReference>
<dbReference type="InterPro" id="IPR052187">
    <property type="entry name" value="MFSD1"/>
</dbReference>
<evidence type="ECO:0000256" key="6">
    <source>
        <dbReference type="ARBA" id="ARBA00022989"/>
    </source>
</evidence>
<evidence type="ECO:0000256" key="26">
    <source>
        <dbReference type="SAM" id="Phobius"/>
    </source>
</evidence>
<dbReference type="Proteomes" id="UP000031258">
    <property type="component" value="Unassembled WGS sequence"/>
</dbReference>
<keyword evidence="5 26" id="KW-0812">Transmembrane</keyword>
<comment type="catalytic activity">
    <reaction evidence="12">
        <text>L-alpha-aminoacyl-L-histidine(out) = L-alpha-aminoacyl-L-histidine(in)</text>
        <dbReference type="Rhea" id="RHEA:79375"/>
        <dbReference type="ChEBI" id="CHEBI:229967"/>
    </reaction>
</comment>
<protein>
    <recommendedName>
        <fullName evidence="22">Lysosomal dipeptide transporter MFSD1</fullName>
    </recommendedName>
    <alternativeName>
        <fullName evidence="23">Major facilitator superfamily domain-containing protein 1</fullName>
    </alternativeName>
</protein>
<name>A0A0C1QK03_9RICK</name>
<evidence type="ECO:0000256" key="8">
    <source>
        <dbReference type="ARBA" id="ARBA00023228"/>
    </source>
</evidence>
<feature type="transmembrane region" description="Helical" evidence="26">
    <location>
        <begin position="144"/>
        <end position="166"/>
    </location>
</feature>
<comment type="catalytic activity">
    <reaction evidence="17">
        <text>L-lysyl-L-lysine(out) = L-lysyl-L-lysine(in)</text>
        <dbReference type="Rhea" id="RHEA:79403"/>
        <dbReference type="ChEBI" id="CHEBI:229956"/>
    </reaction>
</comment>
<dbReference type="GO" id="GO:0005765">
    <property type="term" value="C:lysosomal membrane"/>
    <property type="evidence" value="ECO:0007669"/>
    <property type="project" value="UniProtKB-SubCell"/>
</dbReference>
<feature type="transmembrane region" description="Helical" evidence="26">
    <location>
        <begin position="178"/>
        <end position="196"/>
    </location>
</feature>
<comment type="subcellular location">
    <subcellularLocation>
        <location evidence="2">Cell inner membrane</location>
        <topology evidence="2">Multi-pass membrane protein</topology>
    </subcellularLocation>
    <subcellularLocation>
        <location evidence="1">Lysosome membrane</location>
        <topology evidence="1">Multi-pass membrane protein</topology>
    </subcellularLocation>
</comment>
<evidence type="ECO:0000256" key="18">
    <source>
        <dbReference type="ARBA" id="ARBA00044903"/>
    </source>
</evidence>
<evidence type="ECO:0000256" key="23">
    <source>
        <dbReference type="ARBA" id="ARBA00045018"/>
    </source>
</evidence>
<dbReference type="InterPro" id="IPR011701">
    <property type="entry name" value="MFS"/>
</dbReference>
<evidence type="ECO:0000256" key="22">
    <source>
        <dbReference type="ARBA" id="ARBA00044985"/>
    </source>
</evidence>
<keyword evidence="29" id="KW-1185">Reference proteome</keyword>
<organism evidence="28 29">
    <name type="scientific">Candidatus Jidaibacter acanthamoebae</name>
    <dbReference type="NCBI Taxonomy" id="86105"/>
    <lineage>
        <taxon>Bacteria</taxon>
        <taxon>Pseudomonadati</taxon>
        <taxon>Pseudomonadota</taxon>
        <taxon>Alphaproteobacteria</taxon>
        <taxon>Rickettsiales</taxon>
        <taxon>Candidatus Midichloriaceae</taxon>
        <taxon>Candidatus Jidaibacter</taxon>
    </lineage>
</organism>
<feature type="domain" description="Major facilitator superfamily (MFS) profile" evidence="27">
    <location>
        <begin position="18"/>
        <end position="419"/>
    </location>
</feature>
<feature type="transmembrane region" description="Helical" evidence="26">
    <location>
        <begin position="320"/>
        <end position="343"/>
    </location>
</feature>
<dbReference type="STRING" id="86105.NF27_CG00440"/>
<reference evidence="28 29" key="1">
    <citation type="submission" date="2014-11" db="EMBL/GenBank/DDBJ databases">
        <title>A Rickettsiales Symbiont of Amoebae With Ancient Features.</title>
        <authorList>
            <person name="Schulz F."/>
            <person name="Martijn J."/>
            <person name="Wascher F."/>
            <person name="Kostanjsek R."/>
            <person name="Ettema T.J."/>
            <person name="Horn M."/>
        </authorList>
    </citation>
    <scope>NUCLEOTIDE SEQUENCE [LARGE SCALE GENOMIC DNA]</scope>
    <source>
        <strain evidence="28 29">UWC36</strain>
    </source>
</reference>
<evidence type="ECO:0000256" key="4">
    <source>
        <dbReference type="ARBA" id="ARBA00022448"/>
    </source>
</evidence>
<dbReference type="Gene3D" id="1.20.1250.20">
    <property type="entry name" value="MFS general substrate transporter like domains"/>
    <property type="match status" value="2"/>
</dbReference>
<comment type="function">
    <text evidence="24">Lysosomal dipeptide uniporter that selectively exports lysine, arginine or histidine-containing dipeptides with a net positive charge from the lysosome lumen into the cytosol. Could play a role in a specific type of protein O-glycosylation indirectly regulating macrophages migration and tissue invasion. Also essential for liver homeostasis.</text>
</comment>
<evidence type="ECO:0000256" key="7">
    <source>
        <dbReference type="ARBA" id="ARBA00023136"/>
    </source>
</evidence>
<dbReference type="GO" id="GO:0022857">
    <property type="term" value="F:transmembrane transporter activity"/>
    <property type="evidence" value="ECO:0007669"/>
    <property type="project" value="InterPro"/>
</dbReference>